<dbReference type="InterPro" id="IPR050474">
    <property type="entry name" value="Hel308_SKI2-like"/>
</dbReference>
<dbReference type="Pfam" id="PF00271">
    <property type="entry name" value="Helicase_C"/>
    <property type="match status" value="1"/>
</dbReference>
<dbReference type="Proteomes" id="UP001139366">
    <property type="component" value="Unassembled WGS sequence"/>
</dbReference>
<dbReference type="SMART" id="SM00487">
    <property type="entry name" value="DEXDc"/>
    <property type="match status" value="1"/>
</dbReference>
<keyword evidence="4" id="KW-0067">ATP-binding</keyword>
<keyword evidence="3 6" id="KW-0347">Helicase</keyword>
<organism evidence="6 7">
    <name type="scientific">Flavobacterium potami</name>
    <dbReference type="NCBI Taxonomy" id="2872310"/>
    <lineage>
        <taxon>Bacteria</taxon>
        <taxon>Pseudomonadati</taxon>
        <taxon>Bacteroidota</taxon>
        <taxon>Flavobacteriia</taxon>
        <taxon>Flavobacteriales</taxon>
        <taxon>Flavobacteriaceae</taxon>
        <taxon>Flavobacterium</taxon>
    </lineage>
</organism>
<dbReference type="SUPFAM" id="SSF52540">
    <property type="entry name" value="P-loop containing nucleoside triphosphate hydrolases"/>
    <property type="match status" value="1"/>
</dbReference>
<dbReference type="SMART" id="SM00490">
    <property type="entry name" value="HELICc"/>
    <property type="match status" value="1"/>
</dbReference>
<evidence type="ECO:0000259" key="5">
    <source>
        <dbReference type="PROSITE" id="PS51194"/>
    </source>
</evidence>
<reference evidence="6 7" key="1">
    <citation type="journal article" date="2023" name="Antonie Van Leeuwenhoek">
        <title>Flavobacterium potami sp. nov., a multi-metal resistance genes harbouring bacterium isolated from shallow river silt.</title>
        <authorList>
            <person name="Li S."/>
            <person name="Mao S."/>
            <person name="Mu W."/>
            <person name="Guo B."/>
            <person name="Li C."/>
            <person name="Zhu Q."/>
            <person name="Hou X."/>
            <person name="Zhao Y."/>
            <person name="Wei S."/>
            <person name="Liu H."/>
            <person name="Liu A."/>
        </authorList>
    </citation>
    <scope>NUCLEOTIDE SEQUENCE [LARGE SCALE GENOMIC DNA]</scope>
    <source>
        <strain evidence="6 7">17A</strain>
    </source>
</reference>
<dbReference type="GO" id="GO:0005524">
    <property type="term" value="F:ATP binding"/>
    <property type="evidence" value="ECO:0007669"/>
    <property type="project" value="UniProtKB-KW"/>
</dbReference>
<comment type="caution">
    <text evidence="6">The sequence shown here is derived from an EMBL/GenBank/DDBJ whole genome shotgun (WGS) entry which is preliminary data.</text>
</comment>
<evidence type="ECO:0000256" key="1">
    <source>
        <dbReference type="ARBA" id="ARBA00022741"/>
    </source>
</evidence>
<evidence type="ECO:0000256" key="2">
    <source>
        <dbReference type="ARBA" id="ARBA00022801"/>
    </source>
</evidence>
<dbReference type="Gene3D" id="3.40.50.300">
    <property type="entry name" value="P-loop containing nucleotide triphosphate hydrolases"/>
    <property type="match status" value="2"/>
</dbReference>
<evidence type="ECO:0000313" key="7">
    <source>
        <dbReference type="Proteomes" id="UP001139366"/>
    </source>
</evidence>
<dbReference type="PANTHER" id="PTHR47961:SF6">
    <property type="entry name" value="DNA-DIRECTED DNA POLYMERASE"/>
    <property type="match status" value="1"/>
</dbReference>
<dbReference type="PANTHER" id="PTHR47961">
    <property type="entry name" value="DNA POLYMERASE THETA, PUTATIVE (AFU_ORTHOLOGUE AFUA_1G05260)-RELATED"/>
    <property type="match status" value="1"/>
</dbReference>
<proteinExistence type="predicted"/>
<keyword evidence="2" id="KW-0378">Hydrolase</keyword>
<evidence type="ECO:0000256" key="4">
    <source>
        <dbReference type="ARBA" id="ARBA00022840"/>
    </source>
</evidence>
<dbReference type="RefSeq" id="WP_223705985.1">
    <property type="nucleotide sequence ID" value="NZ_JAINUY010000003.1"/>
</dbReference>
<dbReference type="InterPro" id="IPR011545">
    <property type="entry name" value="DEAD/DEAH_box_helicase_dom"/>
</dbReference>
<protein>
    <submittedName>
        <fullName evidence="6">DEAD/DEAH box helicase family protein</fullName>
    </submittedName>
</protein>
<evidence type="ECO:0000256" key="3">
    <source>
        <dbReference type="ARBA" id="ARBA00022806"/>
    </source>
</evidence>
<dbReference type="GO" id="GO:0003676">
    <property type="term" value="F:nucleic acid binding"/>
    <property type="evidence" value="ECO:0007669"/>
    <property type="project" value="InterPro"/>
</dbReference>
<dbReference type="GO" id="GO:0004386">
    <property type="term" value="F:helicase activity"/>
    <property type="evidence" value="ECO:0007669"/>
    <property type="project" value="UniProtKB-KW"/>
</dbReference>
<dbReference type="Pfam" id="PF00270">
    <property type="entry name" value="DEAD"/>
    <property type="match status" value="1"/>
</dbReference>
<dbReference type="PROSITE" id="PS51194">
    <property type="entry name" value="HELICASE_CTER"/>
    <property type="match status" value="1"/>
</dbReference>
<keyword evidence="7" id="KW-1185">Reference proteome</keyword>
<gene>
    <name evidence="6" type="ORF">K6T82_11325</name>
</gene>
<evidence type="ECO:0000313" key="6">
    <source>
        <dbReference type="EMBL" id="MBZ4035359.1"/>
    </source>
</evidence>
<accession>A0A9X1HBD7</accession>
<dbReference type="EMBL" id="JAINUY010000003">
    <property type="protein sequence ID" value="MBZ4035359.1"/>
    <property type="molecule type" value="Genomic_DNA"/>
</dbReference>
<dbReference type="InterPro" id="IPR001650">
    <property type="entry name" value="Helicase_C-like"/>
</dbReference>
<dbReference type="GO" id="GO:0016787">
    <property type="term" value="F:hydrolase activity"/>
    <property type="evidence" value="ECO:0007669"/>
    <property type="project" value="UniProtKB-KW"/>
</dbReference>
<dbReference type="InterPro" id="IPR027417">
    <property type="entry name" value="P-loop_NTPase"/>
</dbReference>
<sequence>MDRVERTVDIARAINAYNAGLMTDFDLVTKVCSYFDYLKDKELSQADRSFLLFLANKTGVPHYFDMLVNTQLRESLYFDEDDLNLTDFTAFLHESSLYTDEKSKLHRYQKQILDQFVEGKSNRFFLSASTSFGKTHLAYEVIKKMKYNNVILIFPTVALLTENLFRLKEKETYSYFAESEYTIHTLSDGKEEYGFKNIFIFTPERYLSFLDKKGSQINVDFVFVDEVYKIDNEYMDNDQQELKEHDRDLAYRMAIYYALLSQNVDLLLAGPYITFYNAMNPSYNKSFDLFLANYNIKLIDKNDYEIVGKSYTVVKSKQKQVIDGIPIDFAEEGKNINSKHGRLKILLKNFFEHKPEQEHKTIAYCSTKVTVENYANFILSWGLVKKPQNQEFDLFINHLERVYNKDWCVIKALKGGVGIHHGVVPKYIQKEIVKLFNSKENGLTILVCTTTITEGVNTSAKNLIALFDMKGVKPLKAFDAKNIAGRAGRFMEHFEGSVITLKNDFDKVIESDDGGIKHKNFDVTALKDGADLDMTGDDFLADGEREKKRHIQQLQDERGIDEEIMNLFKTVSREDKISVFDSINLLGDEELSKIDALVQKVMMNQIDFEGFQVFIDVIRPVVRDKNFIYLLDKASYTKENESVEREYSRITYSLYWYLKDGFNGLFNFRINILHEDVDKAMRKASELVYNTFKYQLVKYLGVFNVMYKYSLSQRDSKLFDEVPGLDRLLAKLEYNAFSDQAKIASDYGVPQRIIDYYDTTSENGKRRIRESFDAFENHIFNNTRRLFEL</sequence>
<dbReference type="InterPro" id="IPR014001">
    <property type="entry name" value="Helicase_ATP-bd"/>
</dbReference>
<feature type="domain" description="Helicase C-terminal" evidence="5">
    <location>
        <begin position="346"/>
        <end position="529"/>
    </location>
</feature>
<name>A0A9X1HBD7_9FLAO</name>
<keyword evidence="1" id="KW-0547">Nucleotide-binding</keyword>
<dbReference type="AlphaFoldDB" id="A0A9X1HBD7"/>